<protein>
    <submittedName>
        <fullName evidence="1">Uncharacterized protein</fullName>
    </submittedName>
</protein>
<evidence type="ECO:0000313" key="2">
    <source>
        <dbReference type="Proteomes" id="UP000070092"/>
    </source>
</evidence>
<gene>
    <name evidence="1" type="ORF">HMPREF3196_00571</name>
</gene>
<dbReference type="Proteomes" id="UP000070092">
    <property type="component" value="Unassembled WGS sequence"/>
</dbReference>
<proteinExistence type="predicted"/>
<comment type="caution">
    <text evidence="1">The sequence shown here is derived from an EMBL/GenBank/DDBJ whole genome shotgun (WGS) entry which is preliminary data.</text>
</comment>
<dbReference type="AlphaFoldDB" id="A0A133KR02"/>
<name>A0A133KR02_BIFBI</name>
<evidence type="ECO:0000313" key="1">
    <source>
        <dbReference type="EMBL" id="KWZ81988.1"/>
    </source>
</evidence>
<dbReference type="EMBL" id="LRPO01000020">
    <property type="protein sequence ID" value="KWZ81988.1"/>
    <property type="molecule type" value="Genomic_DNA"/>
</dbReference>
<reference evidence="1 2" key="1">
    <citation type="submission" date="2016-01" db="EMBL/GenBank/DDBJ databases">
        <authorList>
            <person name="Oliw E.H."/>
        </authorList>
    </citation>
    <scope>NUCLEOTIDE SEQUENCE [LARGE SCALE GENOMIC DNA]</scope>
    <source>
        <strain evidence="1 2">MJR8628B</strain>
    </source>
</reference>
<organism evidence="1 2">
    <name type="scientific">Bifidobacterium bifidum</name>
    <dbReference type="NCBI Taxonomy" id="1681"/>
    <lineage>
        <taxon>Bacteria</taxon>
        <taxon>Bacillati</taxon>
        <taxon>Actinomycetota</taxon>
        <taxon>Actinomycetes</taxon>
        <taxon>Bifidobacteriales</taxon>
        <taxon>Bifidobacteriaceae</taxon>
        <taxon>Bifidobacterium</taxon>
    </lineage>
</organism>
<sequence length="60" mass="6899">MLKRHADIDLVCSSMVPLRHSNGRPVICRRQYPASRSPPRHCDANRRHDDGVIHEVVTKN</sequence>
<accession>A0A133KR02</accession>